<feature type="compositionally biased region" description="Basic residues" evidence="1">
    <location>
        <begin position="44"/>
        <end position="53"/>
    </location>
</feature>
<name>A0A7H4P6R9_9ENTR</name>
<comment type="caution">
    <text evidence="2">The sequence shown here is derived from an EMBL/GenBank/DDBJ whole genome shotgun (WGS) entry which is preliminary data.</text>
</comment>
<keyword evidence="2" id="KW-0808">Transferase</keyword>
<protein>
    <submittedName>
        <fullName evidence="2">Putative glycosyl transferase, group I</fullName>
    </submittedName>
</protein>
<gene>
    <name evidence="2" type="ORF">NCTC9149_04581</name>
</gene>
<evidence type="ECO:0000256" key="1">
    <source>
        <dbReference type="SAM" id="MobiDB-lite"/>
    </source>
</evidence>
<evidence type="ECO:0000313" key="2">
    <source>
        <dbReference type="EMBL" id="STW08134.1"/>
    </source>
</evidence>
<dbReference type="AlphaFoldDB" id="A0A7H4P6R9"/>
<proteinExistence type="predicted"/>
<evidence type="ECO:0000313" key="3">
    <source>
        <dbReference type="Proteomes" id="UP000254571"/>
    </source>
</evidence>
<dbReference type="Proteomes" id="UP000254571">
    <property type="component" value="Unassembled WGS sequence"/>
</dbReference>
<sequence>MQQAALRNAQRYYASAIAGRWAAWRQASERQLDTGTELESGPEKKRHQAANVG</sequence>
<feature type="region of interest" description="Disordered" evidence="1">
    <location>
        <begin position="32"/>
        <end position="53"/>
    </location>
</feature>
<dbReference type="GO" id="GO:0016740">
    <property type="term" value="F:transferase activity"/>
    <property type="evidence" value="ECO:0007669"/>
    <property type="project" value="UniProtKB-KW"/>
</dbReference>
<accession>A0A7H4P6R9</accession>
<reference evidence="2 3" key="1">
    <citation type="submission" date="2018-06" db="EMBL/GenBank/DDBJ databases">
        <authorList>
            <consortium name="Pathogen Informatics"/>
            <person name="Doyle S."/>
        </authorList>
    </citation>
    <scope>NUCLEOTIDE SEQUENCE [LARGE SCALE GENOMIC DNA]</scope>
    <source>
        <strain evidence="2 3">NCTC9149</strain>
    </source>
</reference>
<dbReference type="EMBL" id="UGMX01000002">
    <property type="protein sequence ID" value="STW08134.1"/>
    <property type="molecule type" value="Genomic_DNA"/>
</dbReference>
<organism evidence="2 3">
    <name type="scientific">Klebsiella grimontii</name>
    <dbReference type="NCBI Taxonomy" id="2058152"/>
    <lineage>
        <taxon>Bacteria</taxon>
        <taxon>Pseudomonadati</taxon>
        <taxon>Pseudomonadota</taxon>
        <taxon>Gammaproteobacteria</taxon>
        <taxon>Enterobacterales</taxon>
        <taxon>Enterobacteriaceae</taxon>
        <taxon>Klebsiella/Raoultella group</taxon>
        <taxon>Klebsiella</taxon>
    </lineage>
</organism>